<keyword evidence="1" id="KW-0539">Nucleus</keyword>
<dbReference type="SMART" id="SM00066">
    <property type="entry name" value="GAL4"/>
    <property type="match status" value="1"/>
</dbReference>
<evidence type="ECO:0000313" key="5">
    <source>
        <dbReference type="Proteomes" id="UP000070700"/>
    </source>
</evidence>
<feature type="compositionally biased region" description="Low complexity" evidence="2">
    <location>
        <begin position="7"/>
        <end position="21"/>
    </location>
</feature>
<reference evidence="4 5" key="1">
    <citation type="submission" date="2015-10" db="EMBL/GenBank/DDBJ databases">
        <title>Full genome of DAOMC 229536 Phialocephala scopiformis, a fungal endophyte of spruce producing the potent anti-insectan compound rugulosin.</title>
        <authorList>
            <consortium name="DOE Joint Genome Institute"/>
            <person name="Walker A.K."/>
            <person name="Frasz S.L."/>
            <person name="Seifert K.A."/>
            <person name="Miller J.D."/>
            <person name="Mondo S.J."/>
            <person name="Labutti K."/>
            <person name="Lipzen A."/>
            <person name="Dockter R."/>
            <person name="Kennedy M."/>
            <person name="Grigoriev I.V."/>
            <person name="Spatafora J.W."/>
        </authorList>
    </citation>
    <scope>NUCLEOTIDE SEQUENCE [LARGE SCALE GENOMIC DNA]</scope>
    <source>
        <strain evidence="4 5">CBS 120377</strain>
    </source>
</reference>
<keyword evidence="5" id="KW-1185">Reference proteome</keyword>
<dbReference type="PROSITE" id="PS50048">
    <property type="entry name" value="ZN2_CY6_FUNGAL_2"/>
    <property type="match status" value="1"/>
</dbReference>
<evidence type="ECO:0000256" key="2">
    <source>
        <dbReference type="SAM" id="MobiDB-lite"/>
    </source>
</evidence>
<proteinExistence type="predicted"/>
<dbReference type="OrthoDB" id="4222821at2759"/>
<sequence>MNIFTDPPAASASGSGTSSETPRAESSLKTPRKSRSACNRCHAQKLKCVRGVGRDSSCERCLRLKTSCRFSPRAARSSLKLPEHLDAESTLESPLPVPASMLMPDPRLDASIDGVNEFDWLSAPDASTNQDAAGVEPANICNPMLDYGNEGGSCWATSFEMEGGVNRPLAIEDSANSDLLPDYDIAATLDRLNSCVTLEQCTRIDDPLAPTPPSMVQLLANLDVALYECSLRLPSPLKPGINSVGVGMGKSKMFALEELFRLTTDFLAVLTSLAHEGDELNVSTSSTTQTESNADSMLPFFAYSQRFSKITNSAGMEESTRHLSSLDEPMIFMLMSCHSRLTEIYASLFQMMRACIEHSITPRRDKDWAVILPQLQVGSIASPPVQVDIDNPVTPATSSMYMLMITMLSSQVWHQLANKMRVSDGIFATLRSGSVLTEAVWYKIMDKNDRMLQTIDETRHLLQ</sequence>
<dbReference type="CDD" id="cd00067">
    <property type="entry name" value="GAL4"/>
    <property type="match status" value="1"/>
</dbReference>
<protein>
    <recommendedName>
        <fullName evidence="3">Zn(2)-C6 fungal-type domain-containing protein</fullName>
    </recommendedName>
</protein>
<organism evidence="4 5">
    <name type="scientific">Mollisia scopiformis</name>
    <name type="common">Conifer needle endophyte fungus</name>
    <name type="synonym">Phialocephala scopiformis</name>
    <dbReference type="NCBI Taxonomy" id="149040"/>
    <lineage>
        <taxon>Eukaryota</taxon>
        <taxon>Fungi</taxon>
        <taxon>Dikarya</taxon>
        <taxon>Ascomycota</taxon>
        <taxon>Pezizomycotina</taxon>
        <taxon>Leotiomycetes</taxon>
        <taxon>Helotiales</taxon>
        <taxon>Mollisiaceae</taxon>
        <taxon>Mollisia</taxon>
    </lineage>
</organism>
<name>A0A132B452_MOLSC</name>
<dbReference type="Gene3D" id="4.10.240.10">
    <property type="entry name" value="Zn(2)-C6 fungal-type DNA-binding domain"/>
    <property type="match status" value="1"/>
</dbReference>
<dbReference type="RefSeq" id="XP_018060802.1">
    <property type="nucleotide sequence ID" value="XM_018220981.1"/>
</dbReference>
<evidence type="ECO:0000256" key="1">
    <source>
        <dbReference type="ARBA" id="ARBA00023242"/>
    </source>
</evidence>
<gene>
    <name evidence="4" type="ORF">LY89DRAFT_743775</name>
</gene>
<dbReference type="KEGG" id="psco:LY89DRAFT_743775"/>
<dbReference type="GO" id="GO:0008270">
    <property type="term" value="F:zinc ion binding"/>
    <property type="evidence" value="ECO:0007669"/>
    <property type="project" value="InterPro"/>
</dbReference>
<dbReference type="GeneID" id="28830707"/>
<dbReference type="InterPro" id="IPR036864">
    <property type="entry name" value="Zn2-C6_fun-type_DNA-bd_sf"/>
</dbReference>
<feature type="domain" description="Zn(2)-C6 fungal-type" evidence="3">
    <location>
        <begin position="37"/>
        <end position="70"/>
    </location>
</feature>
<dbReference type="EMBL" id="KQ947446">
    <property type="protein sequence ID" value="KUJ06447.1"/>
    <property type="molecule type" value="Genomic_DNA"/>
</dbReference>
<dbReference type="InParanoid" id="A0A132B452"/>
<dbReference type="AlphaFoldDB" id="A0A132B452"/>
<evidence type="ECO:0000313" key="4">
    <source>
        <dbReference type="EMBL" id="KUJ06447.1"/>
    </source>
</evidence>
<dbReference type="GO" id="GO:0000981">
    <property type="term" value="F:DNA-binding transcription factor activity, RNA polymerase II-specific"/>
    <property type="evidence" value="ECO:0007669"/>
    <property type="project" value="InterPro"/>
</dbReference>
<dbReference type="Proteomes" id="UP000070700">
    <property type="component" value="Unassembled WGS sequence"/>
</dbReference>
<dbReference type="PROSITE" id="PS00463">
    <property type="entry name" value="ZN2_CY6_FUNGAL_1"/>
    <property type="match status" value="1"/>
</dbReference>
<accession>A0A132B452</accession>
<feature type="region of interest" description="Disordered" evidence="2">
    <location>
        <begin position="1"/>
        <end position="34"/>
    </location>
</feature>
<evidence type="ECO:0000259" key="3">
    <source>
        <dbReference type="PROSITE" id="PS50048"/>
    </source>
</evidence>
<dbReference type="InterPro" id="IPR001138">
    <property type="entry name" value="Zn2Cys6_DnaBD"/>
</dbReference>
<dbReference type="SUPFAM" id="SSF57701">
    <property type="entry name" value="Zn2/Cys6 DNA-binding domain"/>
    <property type="match status" value="1"/>
</dbReference>